<proteinExistence type="predicted"/>
<feature type="compositionally biased region" description="Low complexity" evidence="1">
    <location>
        <begin position="59"/>
        <end position="68"/>
    </location>
</feature>
<evidence type="ECO:0000313" key="2">
    <source>
        <dbReference type="EMBL" id="KOF70557.1"/>
    </source>
</evidence>
<feature type="compositionally biased region" description="Basic residues" evidence="1">
    <location>
        <begin position="443"/>
        <end position="455"/>
    </location>
</feature>
<dbReference type="AlphaFoldDB" id="A0A0L8G0L6"/>
<feature type="region of interest" description="Disordered" evidence="1">
    <location>
        <begin position="1"/>
        <end position="68"/>
    </location>
</feature>
<feature type="region of interest" description="Disordered" evidence="1">
    <location>
        <begin position="435"/>
        <end position="494"/>
    </location>
</feature>
<feature type="compositionally biased region" description="Low complexity" evidence="1">
    <location>
        <begin position="11"/>
        <end position="43"/>
    </location>
</feature>
<protein>
    <submittedName>
        <fullName evidence="2">Uncharacterized protein</fullName>
    </submittedName>
</protein>
<reference evidence="2" key="1">
    <citation type="submission" date="2015-07" db="EMBL/GenBank/DDBJ databases">
        <title>MeaNS - Measles Nucleotide Surveillance Program.</title>
        <authorList>
            <person name="Tran T."/>
            <person name="Druce J."/>
        </authorList>
    </citation>
    <scope>NUCLEOTIDE SEQUENCE</scope>
    <source>
        <strain evidence="2">UCB-OBI-ISO-001</strain>
        <tissue evidence="2">Gonad</tissue>
    </source>
</reference>
<feature type="compositionally biased region" description="Polar residues" evidence="1">
    <location>
        <begin position="478"/>
        <end position="494"/>
    </location>
</feature>
<gene>
    <name evidence="2" type="ORF">OCBIM_22002663mg</name>
</gene>
<name>A0A0L8G0L6_OCTBM</name>
<accession>A0A0L8G0L6</accession>
<organism evidence="2">
    <name type="scientific">Octopus bimaculoides</name>
    <name type="common">California two-spotted octopus</name>
    <dbReference type="NCBI Taxonomy" id="37653"/>
    <lineage>
        <taxon>Eukaryota</taxon>
        <taxon>Metazoa</taxon>
        <taxon>Spiralia</taxon>
        <taxon>Lophotrochozoa</taxon>
        <taxon>Mollusca</taxon>
        <taxon>Cephalopoda</taxon>
        <taxon>Coleoidea</taxon>
        <taxon>Octopodiformes</taxon>
        <taxon>Octopoda</taxon>
        <taxon>Incirrata</taxon>
        <taxon>Octopodidae</taxon>
        <taxon>Octopus</taxon>
    </lineage>
</organism>
<feature type="compositionally biased region" description="Acidic residues" evidence="1">
    <location>
        <begin position="1"/>
        <end position="10"/>
    </location>
</feature>
<dbReference type="EMBL" id="KQ424723">
    <property type="protein sequence ID" value="KOF70557.1"/>
    <property type="molecule type" value="Genomic_DNA"/>
</dbReference>
<dbReference type="OrthoDB" id="9998363at2759"/>
<sequence length="514" mass="53478">MNDDDDDENVIDNSNNPNNSESENNLINNSSSSNNNNNNNNNDNDVDDDIDDGDHNLVSSNSNNNNNSSIINSNSSIISSNSFHSSFSNSHHLYHLHPHHHHHHHLHHSLANSASVGATNSLRMSPEQCSDKYNPLLLNGVEKDASNYDINGSEFLHLDEGRKYLSESNPQLPHFPLHPYSSNLINGASTGGNVIIEPLPETRAAVAQFAETNSAVAAAAAAAAAASAAVTATDMASLRASIYGLHQQANAFIQCVNMFEERFMAFASSLGSGPTAAAAGLHLLNGPSSLNPPVVNTSSGLLSTALPSSIVSGGGSINGGLGGNGGVGVGIGGSSVGVVVPSATGQQQGSILDSASPAVAGSLANSLEVVATTAIRHTTAVLNQAGGIQTQCHALPPSGHQICSSNNSISSSSSGNNSIINSNVVGCVTGGSSVISSSAGSGSHHHNHHHHHHHSTTPIVSSVIHHLHPHQETHESTQLHTNLTSLPSSHTTSMEYSPYHDPAAHRAFEKFYLH</sequence>
<evidence type="ECO:0000256" key="1">
    <source>
        <dbReference type="SAM" id="MobiDB-lite"/>
    </source>
</evidence>